<reference evidence="2" key="1">
    <citation type="journal article" date="2020" name="Stud. Mycol.">
        <title>101 Dothideomycetes genomes: a test case for predicting lifestyles and emergence of pathogens.</title>
        <authorList>
            <person name="Haridas S."/>
            <person name="Albert R."/>
            <person name="Binder M."/>
            <person name="Bloem J."/>
            <person name="Labutti K."/>
            <person name="Salamov A."/>
            <person name="Andreopoulos B."/>
            <person name="Baker S."/>
            <person name="Barry K."/>
            <person name="Bills G."/>
            <person name="Bluhm B."/>
            <person name="Cannon C."/>
            <person name="Castanera R."/>
            <person name="Culley D."/>
            <person name="Daum C."/>
            <person name="Ezra D."/>
            <person name="Gonzalez J."/>
            <person name="Henrissat B."/>
            <person name="Kuo A."/>
            <person name="Liang C."/>
            <person name="Lipzen A."/>
            <person name="Lutzoni F."/>
            <person name="Magnuson J."/>
            <person name="Mondo S."/>
            <person name="Nolan M."/>
            <person name="Ohm R."/>
            <person name="Pangilinan J."/>
            <person name="Park H.-J."/>
            <person name="Ramirez L."/>
            <person name="Alfaro M."/>
            <person name="Sun H."/>
            <person name="Tritt A."/>
            <person name="Yoshinaga Y."/>
            <person name="Zwiers L.-H."/>
            <person name="Turgeon B."/>
            <person name="Goodwin S."/>
            <person name="Spatafora J."/>
            <person name="Crous P."/>
            <person name="Grigoriev I."/>
        </authorList>
    </citation>
    <scope>NUCLEOTIDE SEQUENCE</scope>
    <source>
        <strain evidence="2">CBS 125425</strain>
    </source>
</reference>
<evidence type="ECO:0000313" key="3">
    <source>
        <dbReference type="Proteomes" id="UP000799444"/>
    </source>
</evidence>
<sequence>MSNDTHSINVANLWHTILKHKPLFTREAFDQVVSQYSSVMSPSNAGKGQAYTLTNCHGETSELPNPLLEWEQPGYKTGLLISYRSYQAIVDESPWKLSAGLIHRWLPVYIAMLGQPLHSHHEDADSKYVTWTQQWRDSASRKRLLDCIRANFDTMEPIKQIAGFGLGSLSRTSEVDAMRVYAQHLIACDIRDLVDELTGASVDTGPELFVQDPAYCDGCVEILSRLNIKVVNNPNGFLLVDKNTFVLSFNPDVPVRQIVTDLTFADDGPAAMLCNTIKDDGTVFDGLHDSNITCTPYTTDPSSPILWAYRMRCVEVVFEELKMDRFEDDVGAPRKDGGLYEDIAGGPAKAALYLKKKVKQEAC</sequence>
<feature type="domain" description="SRR1-like" evidence="1">
    <location>
        <begin position="153"/>
        <end position="281"/>
    </location>
</feature>
<proteinExistence type="predicted"/>
<accession>A0A9P4V5Y5</accession>
<evidence type="ECO:0000313" key="2">
    <source>
        <dbReference type="EMBL" id="KAF2741162.1"/>
    </source>
</evidence>
<dbReference type="PANTHER" id="PTHR42080:SF1">
    <property type="entry name" value="SRR1-LIKE DOMAIN-CONTAINING PROTEIN"/>
    <property type="match status" value="1"/>
</dbReference>
<dbReference type="EMBL" id="ML996098">
    <property type="protein sequence ID" value="KAF2741162.1"/>
    <property type="molecule type" value="Genomic_DNA"/>
</dbReference>
<dbReference type="PANTHER" id="PTHR42080">
    <property type="entry name" value="SRR1 DOMAIN-CONTAINING PROTEIN"/>
    <property type="match status" value="1"/>
</dbReference>
<dbReference type="OrthoDB" id="5230585at2759"/>
<protein>
    <recommendedName>
        <fullName evidence="1">SRR1-like domain-containing protein</fullName>
    </recommendedName>
</protein>
<gene>
    <name evidence="2" type="ORF">EJ04DRAFT_507574</name>
</gene>
<comment type="caution">
    <text evidence="2">The sequence shown here is derived from an EMBL/GenBank/DDBJ whole genome shotgun (WGS) entry which is preliminary data.</text>
</comment>
<evidence type="ECO:0000259" key="1">
    <source>
        <dbReference type="Pfam" id="PF07985"/>
    </source>
</evidence>
<dbReference type="InterPro" id="IPR012942">
    <property type="entry name" value="SRR1-like"/>
</dbReference>
<dbReference type="AlphaFoldDB" id="A0A9P4V5Y5"/>
<dbReference type="Proteomes" id="UP000799444">
    <property type="component" value="Unassembled WGS sequence"/>
</dbReference>
<keyword evidence="3" id="KW-1185">Reference proteome</keyword>
<dbReference type="Pfam" id="PF07985">
    <property type="entry name" value="SRR1"/>
    <property type="match status" value="1"/>
</dbReference>
<organism evidence="2 3">
    <name type="scientific">Polyplosphaeria fusca</name>
    <dbReference type="NCBI Taxonomy" id="682080"/>
    <lineage>
        <taxon>Eukaryota</taxon>
        <taxon>Fungi</taxon>
        <taxon>Dikarya</taxon>
        <taxon>Ascomycota</taxon>
        <taxon>Pezizomycotina</taxon>
        <taxon>Dothideomycetes</taxon>
        <taxon>Pleosporomycetidae</taxon>
        <taxon>Pleosporales</taxon>
        <taxon>Tetraplosphaeriaceae</taxon>
        <taxon>Polyplosphaeria</taxon>
    </lineage>
</organism>
<name>A0A9P4V5Y5_9PLEO</name>